<dbReference type="Proteomes" id="UP001224644">
    <property type="component" value="Unassembled WGS sequence"/>
</dbReference>
<keyword evidence="4" id="KW-0472">Membrane</keyword>
<evidence type="ECO:0000256" key="3">
    <source>
        <dbReference type="ARBA" id="ARBA00020552"/>
    </source>
</evidence>
<dbReference type="RefSeq" id="WP_238221515.1">
    <property type="nucleotide sequence ID" value="NZ_BPQD01000001.1"/>
</dbReference>
<comment type="function">
    <text evidence="6">Has immunoglobulin-binding and hemagglutination properties, and can bind to mannose. Essential for virulence. May be involved in LPS biosynthesis or polysaccharide transport.</text>
</comment>
<keyword evidence="5" id="KW-0430">Lectin</keyword>
<reference evidence="9" key="1">
    <citation type="journal article" date="2019" name="Int. J. Syst. Evol. Microbiol.">
        <title>The Global Catalogue of Microorganisms (GCM) 10K type strain sequencing project: providing services to taxonomists for standard genome sequencing and annotation.</title>
        <authorList>
            <consortium name="The Broad Institute Genomics Platform"/>
            <consortium name="The Broad Institute Genome Sequencing Center for Infectious Disease"/>
            <person name="Wu L."/>
            <person name="Ma J."/>
        </authorList>
    </citation>
    <scope>NUCLEOTIDE SEQUENCE [LARGE SCALE GENOMIC DNA]</scope>
    <source>
        <strain evidence="9">CECT 7069</strain>
    </source>
</reference>
<comment type="subcellular location">
    <subcellularLocation>
        <location evidence="1">Membrane</location>
        <topology evidence="1">Single-pass membrane protein</topology>
    </subcellularLocation>
</comment>
<proteinExistence type="inferred from homology"/>
<evidence type="ECO:0000256" key="4">
    <source>
        <dbReference type="ARBA" id="ARBA00022475"/>
    </source>
</evidence>
<evidence type="ECO:0000256" key="5">
    <source>
        <dbReference type="ARBA" id="ARBA00022734"/>
    </source>
</evidence>
<sequence>MSISKLRTFAIAVIGSAAILGGSGSASARDGTAQSLFADLQSSGAGFTYVRDGRYGGGMRGHGVGRHRGFGVRRFGHAGRGYGRHRGYGRGYGYRRRGYGRGGAALGGLAAGAIIGGALAAQAAQGGNGNGPSRAEVASCSRRFKSYDASSGTYLGYDGQRHACP</sequence>
<feature type="signal peptide" evidence="7">
    <location>
        <begin position="1"/>
        <end position="28"/>
    </location>
</feature>
<feature type="chain" id="PRO_5046863476" description="Lectin-like protein BA14k" evidence="7">
    <location>
        <begin position="29"/>
        <end position="165"/>
    </location>
</feature>
<name>A0ABT8BE62_9HYPH</name>
<evidence type="ECO:0000313" key="9">
    <source>
        <dbReference type="Proteomes" id="UP001224644"/>
    </source>
</evidence>
<comment type="caution">
    <text evidence="8">The sequence shown here is derived from an EMBL/GenBank/DDBJ whole genome shotgun (WGS) entry which is preliminary data.</text>
</comment>
<dbReference type="EMBL" id="JAUFPX010000002">
    <property type="protein sequence ID" value="MDN3590173.1"/>
    <property type="molecule type" value="Genomic_DNA"/>
</dbReference>
<accession>A0ABT8BE62</accession>
<dbReference type="InterPro" id="IPR012413">
    <property type="entry name" value="BA14K"/>
</dbReference>
<keyword evidence="9" id="KW-1185">Reference proteome</keyword>
<comment type="similarity">
    <text evidence="2">Belongs to the BA14k family.</text>
</comment>
<evidence type="ECO:0000256" key="7">
    <source>
        <dbReference type="SAM" id="SignalP"/>
    </source>
</evidence>
<dbReference type="Pfam" id="PF07886">
    <property type="entry name" value="BA14K"/>
    <property type="match status" value="1"/>
</dbReference>
<protein>
    <recommendedName>
        <fullName evidence="3">Lectin-like protein BA14k</fullName>
    </recommendedName>
</protein>
<evidence type="ECO:0000256" key="2">
    <source>
        <dbReference type="ARBA" id="ARBA00010270"/>
    </source>
</evidence>
<gene>
    <name evidence="8" type="ORF">QWZ12_06035</name>
</gene>
<evidence type="ECO:0000313" key="8">
    <source>
        <dbReference type="EMBL" id="MDN3590173.1"/>
    </source>
</evidence>
<keyword evidence="7" id="KW-0732">Signal</keyword>
<evidence type="ECO:0000256" key="6">
    <source>
        <dbReference type="ARBA" id="ARBA00025321"/>
    </source>
</evidence>
<organism evidence="8 9">
    <name type="scientific">Methylobacterium adhaesivum</name>
    <dbReference type="NCBI Taxonomy" id="333297"/>
    <lineage>
        <taxon>Bacteria</taxon>
        <taxon>Pseudomonadati</taxon>
        <taxon>Pseudomonadota</taxon>
        <taxon>Alphaproteobacteria</taxon>
        <taxon>Hyphomicrobiales</taxon>
        <taxon>Methylobacteriaceae</taxon>
        <taxon>Methylobacterium</taxon>
    </lineage>
</organism>
<evidence type="ECO:0000256" key="1">
    <source>
        <dbReference type="ARBA" id="ARBA00004167"/>
    </source>
</evidence>
<keyword evidence="4" id="KW-1003">Cell membrane</keyword>